<name>B4JD56_DROGR</name>
<dbReference type="Pfam" id="PF00337">
    <property type="entry name" value="Gal-bind_lectin"/>
    <property type="match status" value="2"/>
</dbReference>
<dbReference type="Gene3D" id="2.60.120.200">
    <property type="match status" value="2"/>
</dbReference>
<dbReference type="SMART" id="SM00908">
    <property type="entry name" value="Gal-bind_lectin"/>
    <property type="match status" value="2"/>
</dbReference>
<evidence type="ECO:0000313" key="4">
    <source>
        <dbReference type="EMBL" id="EDW04300.1"/>
    </source>
</evidence>
<dbReference type="CDD" id="cd00070">
    <property type="entry name" value="GLECT"/>
    <property type="match status" value="2"/>
</dbReference>
<evidence type="ECO:0000256" key="2">
    <source>
        <dbReference type="RuleBase" id="RU102079"/>
    </source>
</evidence>
<dbReference type="KEGG" id="dgr:6561795"/>
<organism evidence="5">
    <name type="scientific">Drosophila grimshawi</name>
    <name type="common">Hawaiian fruit fly</name>
    <name type="synonym">Idiomyia grimshawi</name>
    <dbReference type="NCBI Taxonomy" id="7222"/>
    <lineage>
        <taxon>Eukaryota</taxon>
        <taxon>Metazoa</taxon>
        <taxon>Ecdysozoa</taxon>
        <taxon>Arthropoda</taxon>
        <taxon>Hexapoda</taxon>
        <taxon>Insecta</taxon>
        <taxon>Pterygota</taxon>
        <taxon>Neoptera</taxon>
        <taxon>Endopterygota</taxon>
        <taxon>Diptera</taxon>
        <taxon>Brachycera</taxon>
        <taxon>Muscomorpha</taxon>
        <taxon>Ephydroidea</taxon>
        <taxon>Drosophilidae</taxon>
        <taxon>Drosophila</taxon>
        <taxon>Hawaiian Drosophila</taxon>
    </lineage>
</organism>
<reference evidence="4 5" key="1">
    <citation type="journal article" date="2007" name="Nature">
        <title>Evolution of genes and genomes on the Drosophila phylogeny.</title>
        <authorList>
            <consortium name="Drosophila 12 Genomes Consortium"/>
            <person name="Clark A.G."/>
            <person name="Eisen M.B."/>
            <person name="Smith D.R."/>
            <person name="Bergman C.M."/>
            <person name="Oliver B."/>
            <person name="Markow T.A."/>
            <person name="Kaufman T.C."/>
            <person name="Kellis M."/>
            <person name="Gelbart W."/>
            <person name="Iyer V.N."/>
            <person name="Pollard D.A."/>
            <person name="Sackton T.B."/>
            <person name="Larracuente A.M."/>
            <person name="Singh N.D."/>
            <person name="Abad J.P."/>
            <person name="Abt D.N."/>
            <person name="Adryan B."/>
            <person name="Aguade M."/>
            <person name="Akashi H."/>
            <person name="Anderson W.W."/>
            <person name="Aquadro C.F."/>
            <person name="Ardell D.H."/>
            <person name="Arguello R."/>
            <person name="Artieri C.G."/>
            <person name="Barbash D.A."/>
            <person name="Barker D."/>
            <person name="Barsanti P."/>
            <person name="Batterham P."/>
            <person name="Batzoglou S."/>
            <person name="Begun D."/>
            <person name="Bhutkar A."/>
            <person name="Blanco E."/>
            <person name="Bosak S.A."/>
            <person name="Bradley R.K."/>
            <person name="Brand A.D."/>
            <person name="Brent M.R."/>
            <person name="Brooks A.N."/>
            <person name="Brown R.H."/>
            <person name="Butlin R.K."/>
            <person name="Caggese C."/>
            <person name="Calvi B.R."/>
            <person name="Bernardo de Carvalho A."/>
            <person name="Caspi A."/>
            <person name="Castrezana S."/>
            <person name="Celniker S.E."/>
            <person name="Chang J.L."/>
            <person name="Chapple C."/>
            <person name="Chatterji S."/>
            <person name="Chinwalla A."/>
            <person name="Civetta A."/>
            <person name="Clifton S.W."/>
            <person name="Comeron J.M."/>
            <person name="Costello J.C."/>
            <person name="Coyne J.A."/>
            <person name="Daub J."/>
            <person name="David R.G."/>
            <person name="Delcher A.L."/>
            <person name="Delehaunty K."/>
            <person name="Do C.B."/>
            <person name="Ebling H."/>
            <person name="Edwards K."/>
            <person name="Eickbush T."/>
            <person name="Evans J.D."/>
            <person name="Filipski A."/>
            <person name="Findeiss S."/>
            <person name="Freyhult E."/>
            <person name="Fulton L."/>
            <person name="Fulton R."/>
            <person name="Garcia A.C."/>
            <person name="Gardiner A."/>
            <person name="Garfield D.A."/>
            <person name="Garvin B.E."/>
            <person name="Gibson G."/>
            <person name="Gilbert D."/>
            <person name="Gnerre S."/>
            <person name="Godfrey J."/>
            <person name="Good R."/>
            <person name="Gotea V."/>
            <person name="Gravely B."/>
            <person name="Greenberg A.J."/>
            <person name="Griffiths-Jones S."/>
            <person name="Gross S."/>
            <person name="Guigo R."/>
            <person name="Gustafson E.A."/>
            <person name="Haerty W."/>
            <person name="Hahn M.W."/>
            <person name="Halligan D.L."/>
            <person name="Halpern A.L."/>
            <person name="Halter G.M."/>
            <person name="Han M.V."/>
            <person name="Heger A."/>
            <person name="Hillier L."/>
            <person name="Hinrichs A.S."/>
            <person name="Holmes I."/>
            <person name="Hoskins R.A."/>
            <person name="Hubisz M.J."/>
            <person name="Hultmark D."/>
            <person name="Huntley M.A."/>
            <person name="Jaffe D.B."/>
            <person name="Jagadeeshan S."/>
            <person name="Jeck W.R."/>
            <person name="Johnson J."/>
            <person name="Jones C.D."/>
            <person name="Jordan W.C."/>
            <person name="Karpen G.H."/>
            <person name="Kataoka E."/>
            <person name="Keightley P.D."/>
            <person name="Kheradpour P."/>
            <person name="Kirkness E.F."/>
            <person name="Koerich L.B."/>
            <person name="Kristiansen K."/>
            <person name="Kudrna D."/>
            <person name="Kulathinal R.J."/>
            <person name="Kumar S."/>
            <person name="Kwok R."/>
            <person name="Lander E."/>
            <person name="Langley C.H."/>
            <person name="Lapoint R."/>
            <person name="Lazzaro B.P."/>
            <person name="Lee S.J."/>
            <person name="Levesque L."/>
            <person name="Li R."/>
            <person name="Lin C.F."/>
            <person name="Lin M.F."/>
            <person name="Lindblad-Toh K."/>
            <person name="Llopart A."/>
            <person name="Long M."/>
            <person name="Low L."/>
            <person name="Lozovsky E."/>
            <person name="Lu J."/>
            <person name="Luo M."/>
            <person name="Machado C.A."/>
            <person name="Makalowski W."/>
            <person name="Marzo M."/>
            <person name="Matsuda M."/>
            <person name="Matzkin L."/>
            <person name="McAllister B."/>
            <person name="McBride C.S."/>
            <person name="McKernan B."/>
            <person name="McKernan K."/>
            <person name="Mendez-Lago M."/>
            <person name="Minx P."/>
            <person name="Mollenhauer M.U."/>
            <person name="Montooth K."/>
            <person name="Mount S.M."/>
            <person name="Mu X."/>
            <person name="Myers E."/>
            <person name="Negre B."/>
            <person name="Newfeld S."/>
            <person name="Nielsen R."/>
            <person name="Noor M.A."/>
            <person name="O'Grady P."/>
            <person name="Pachter L."/>
            <person name="Papaceit M."/>
            <person name="Parisi M.J."/>
            <person name="Parisi M."/>
            <person name="Parts L."/>
            <person name="Pedersen J.S."/>
            <person name="Pesole G."/>
            <person name="Phillippy A.M."/>
            <person name="Ponting C.P."/>
            <person name="Pop M."/>
            <person name="Porcelli D."/>
            <person name="Powell J.R."/>
            <person name="Prohaska S."/>
            <person name="Pruitt K."/>
            <person name="Puig M."/>
            <person name="Quesneville H."/>
            <person name="Ram K.R."/>
            <person name="Rand D."/>
            <person name="Rasmussen M.D."/>
            <person name="Reed L.K."/>
            <person name="Reenan R."/>
            <person name="Reily A."/>
            <person name="Remington K.A."/>
            <person name="Rieger T.T."/>
            <person name="Ritchie M.G."/>
            <person name="Robin C."/>
            <person name="Rogers Y.H."/>
            <person name="Rohde C."/>
            <person name="Rozas J."/>
            <person name="Rubenfield M.J."/>
            <person name="Ruiz A."/>
            <person name="Russo S."/>
            <person name="Salzberg S.L."/>
            <person name="Sanchez-Gracia A."/>
            <person name="Saranga D.J."/>
            <person name="Sato H."/>
            <person name="Schaeffer S.W."/>
            <person name="Schatz M.C."/>
            <person name="Schlenke T."/>
            <person name="Schwartz R."/>
            <person name="Segarra C."/>
            <person name="Singh R.S."/>
            <person name="Sirot L."/>
            <person name="Sirota M."/>
            <person name="Sisneros N.B."/>
            <person name="Smith C.D."/>
            <person name="Smith T.F."/>
            <person name="Spieth J."/>
            <person name="Stage D.E."/>
            <person name="Stark A."/>
            <person name="Stephan W."/>
            <person name="Strausberg R.L."/>
            <person name="Strempel S."/>
            <person name="Sturgill D."/>
            <person name="Sutton G."/>
            <person name="Sutton G.G."/>
            <person name="Tao W."/>
            <person name="Teichmann S."/>
            <person name="Tobari Y.N."/>
            <person name="Tomimura Y."/>
            <person name="Tsolas J.M."/>
            <person name="Valente V.L."/>
            <person name="Venter E."/>
            <person name="Venter J.C."/>
            <person name="Vicario S."/>
            <person name="Vieira F.G."/>
            <person name="Vilella A.J."/>
            <person name="Villasante A."/>
            <person name="Walenz B."/>
            <person name="Wang J."/>
            <person name="Wasserman M."/>
            <person name="Watts T."/>
            <person name="Wilson D."/>
            <person name="Wilson R.K."/>
            <person name="Wing R.A."/>
            <person name="Wolfner M.F."/>
            <person name="Wong A."/>
            <person name="Wong G.K."/>
            <person name="Wu C.I."/>
            <person name="Wu G."/>
            <person name="Yamamoto D."/>
            <person name="Yang H.P."/>
            <person name="Yang S.P."/>
            <person name="Yorke J.A."/>
            <person name="Yoshida K."/>
            <person name="Zdobnov E."/>
            <person name="Zhang P."/>
            <person name="Zhang Y."/>
            <person name="Zimin A.V."/>
            <person name="Baldwin J."/>
            <person name="Abdouelleil A."/>
            <person name="Abdulkadir J."/>
            <person name="Abebe A."/>
            <person name="Abera B."/>
            <person name="Abreu J."/>
            <person name="Acer S.C."/>
            <person name="Aftuck L."/>
            <person name="Alexander A."/>
            <person name="An P."/>
            <person name="Anderson E."/>
            <person name="Anderson S."/>
            <person name="Arachi H."/>
            <person name="Azer M."/>
            <person name="Bachantsang P."/>
            <person name="Barry A."/>
            <person name="Bayul T."/>
            <person name="Berlin A."/>
            <person name="Bessette D."/>
            <person name="Bloom T."/>
            <person name="Blye J."/>
            <person name="Boguslavskiy L."/>
            <person name="Bonnet C."/>
            <person name="Boukhgalter B."/>
            <person name="Bourzgui I."/>
            <person name="Brown A."/>
            <person name="Cahill P."/>
            <person name="Channer S."/>
            <person name="Cheshatsang Y."/>
            <person name="Chuda L."/>
            <person name="Citroen M."/>
            <person name="Collymore A."/>
            <person name="Cooke P."/>
            <person name="Costello M."/>
            <person name="D'Aco K."/>
            <person name="Daza R."/>
            <person name="De Haan G."/>
            <person name="DeGray S."/>
            <person name="DeMaso C."/>
            <person name="Dhargay N."/>
            <person name="Dooley K."/>
            <person name="Dooley E."/>
            <person name="Doricent M."/>
            <person name="Dorje P."/>
            <person name="Dorjee K."/>
            <person name="Dupes A."/>
            <person name="Elong R."/>
            <person name="Falk J."/>
            <person name="Farina A."/>
            <person name="Faro S."/>
            <person name="Ferguson D."/>
            <person name="Fisher S."/>
            <person name="Foley C.D."/>
            <person name="Franke A."/>
            <person name="Friedrich D."/>
            <person name="Gadbois L."/>
            <person name="Gearin G."/>
            <person name="Gearin C.R."/>
            <person name="Giannoukos G."/>
            <person name="Goode T."/>
            <person name="Graham J."/>
            <person name="Grandbois E."/>
            <person name="Grewal S."/>
            <person name="Gyaltsen K."/>
            <person name="Hafez N."/>
            <person name="Hagos B."/>
            <person name="Hall J."/>
            <person name="Henson C."/>
            <person name="Hollinger A."/>
            <person name="Honan T."/>
            <person name="Huard M.D."/>
            <person name="Hughes L."/>
            <person name="Hurhula B."/>
            <person name="Husby M.E."/>
            <person name="Kamat A."/>
            <person name="Kanga B."/>
            <person name="Kashin S."/>
            <person name="Khazanovich D."/>
            <person name="Kisner P."/>
            <person name="Lance K."/>
            <person name="Lara M."/>
            <person name="Lee W."/>
            <person name="Lennon N."/>
            <person name="Letendre F."/>
            <person name="LeVine R."/>
            <person name="Lipovsky A."/>
            <person name="Liu X."/>
            <person name="Liu J."/>
            <person name="Liu S."/>
            <person name="Lokyitsang T."/>
            <person name="Lokyitsang Y."/>
            <person name="Lubonja R."/>
            <person name="Lui A."/>
            <person name="MacDonald P."/>
            <person name="Magnisalis V."/>
            <person name="Maru K."/>
            <person name="Matthews C."/>
            <person name="McCusker W."/>
            <person name="McDonough S."/>
            <person name="Mehta T."/>
            <person name="Meldrim J."/>
            <person name="Meneus L."/>
            <person name="Mihai O."/>
            <person name="Mihalev A."/>
            <person name="Mihova T."/>
            <person name="Mittelman R."/>
            <person name="Mlenga V."/>
            <person name="Montmayeur A."/>
            <person name="Mulrain L."/>
            <person name="Navidi A."/>
            <person name="Naylor J."/>
            <person name="Negash T."/>
            <person name="Nguyen T."/>
            <person name="Nguyen N."/>
            <person name="Nicol R."/>
            <person name="Norbu C."/>
            <person name="Norbu N."/>
            <person name="Novod N."/>
            <person name="O'Neill B."/>
            <person name="Osman S."/>
            <person name="Markiewicz E."/>
            <person name="Oyono O.L."/>
            <person name="Patti C."/>
            <person name="Phunkhang P."/>
            <person name="Pierre F."/>
            <person name="Priest M."/>
            <person name="Raghuraman S."/>
            <person name="Rege F."/>
            <person name="Reyes R."/>
            <person name="Rise C."/>
            <person name="Rogov P."/>
            <person name="Ross K."/>
            <person name="Ryan E."/>
            <person name="Settipalli S."/>
            <person name="Shea T."/>
            <person name="Sherpa N."/>
            <person name="Shi L."/>
            <person name="Shih D."/>
            <person name="Sparrow T."/>
            <person name="Spaulding J."/>
            <person name="Stalker J."/>
            <person name="Stange-Thomann N."/>
            <person name="Stavropoulos S."/>
            <person name="Stone C."/>
            <person name="Strader C."/>
            <person name="Tesfaye S."/>
            <person name="Thomson T."/>
            <person name="Thoulutsang Y."/>
            <person name="Thoulutsang D."/>
            <person name="Topham K."/>
            <person name="Topping I."/>
            <person name="Tsamla T."/>
            <person name="Vassiliev H."/>
            <person name="Vo A."/>
            <person name="Wangchuk T."/>
            <person name="Wangdi T."/>
            <person name="Weiand M."/>
            <person name="Wilkinson J."/>
            <person name="Wilson A."/>
            <person name="Yadav S."/>
            <person name="Young G."/>
            <person name="Yu Q."/>
            <person name="Zembek L."/>
            <person name="Zhong D."/>
            <person name="Zimmer A."/>
            <person name="Zwirko Z."/>
            <person name="Jaffe D.B."/>
            <person name="Alvarez P."/>
            <person name="Brockman W."/>
            <person name="Butler J."/>
            <person name="Chin C."/>
            <person name="Gnerre S."/>
            <person name="Grabherr M."/>
            <person name="Kleber M."/>
            <person name="Mauceli E."/>
            <person name="MacCallum I."/>
        </authorList>
    </citation>
    <scope>NUCLEOTIDE SEQUENCE [LARGE SCALE GENOMIC DNA]</scope>
    <source>
        <strain evidence="5">Tucson 15287-2541.00</strain>
    </source>
</reference>
<dbReference type="HOGENOM" id="CLU_037794_0_0_1"/>
<dbReference type="Proteomes" id="UP000001070">
    <property type="component" value="Unassembled WGS sequence"/>
</dbReference>
<dbReference type="AlphaFoldDB" id="B4JD56"/>
<proteinExistence type="predicted"/>
<evidence type="ECO:0000259" key="3">
    <source>
        <dbReference type="PROSITE" id="PS51304"/>
    </source>
</evidence>
<accession>B4JD56</accession>
<dbReference type="PhylomeDB" id="B4JD56"/>
<dbReference type="GO" id="GO:0030246">
    <property type="term" value="F:carbohydrate binding"/>
    <property type="evidence" value="ECO:0007669"/>
    <property type="project" value="UniProtKB-UniRule"/>
</dbReference>
<keyword evidence="5" id="KW-1185">Reference proteome</keyword>
<dbReference type="OrthoDB" id="6251307at2759"/>
<keyword evidence="1 2" id="KW-0430">Lectin</keyword>
<dbReference type="OMA" id="NPGQHIT"/>
<dbReference type="PANTHER" id="PTHR11346">
    <property type="entry name" value="GALECTIN"/>
    <property type="match status" value="1"/>
</dbReference>
<dbReference type="InterPro" id="IPR013320">
    <property type="entry name" value="ConA-like_dom_sf"/>
</dbReference>
<evidence type="ECO:0000313" key="5">
    <source>
        <dbReference type="Proteomes" id="UP000001070"/>
    </source>
</evidence>
<dbReference type="PROSITE" id="PS51304">
    <property type="entry name" value="GALECTIN"/>
    <property type="match status" value="2"/>
</dbReference>
<dbReference type="eggNOG" id="KOG3587">
    <property type="taxonomic scope" value="Eukaryota"/>
</dbReference>
<feature type="domain" description="Galectin" evidence="3">
    <location>
        <begin position="33"/>
        <end position="174"/>
    </location>
</feature>
<dbReference type="PANTHER" id="PTHR11346:SF185">
    <property type="entry name" value="GALECTIN"/>
    <property type="match status" value="1"/>
</dbReference>
<dbReference type="SMART" id="SM00276">
    <property type="entry name" value="GLECT"/>
    <property type="match status" value="2"/>
</dbReference>
<dbReference type="EMBL" id="CH916368">
    <property type="protein sequence ID" value="EDW04300.1"/>
    <property type="molecule type" value="Genomic_DNA"/>
</dbReference>
<sequence length="386" mass="44886">MNIYEGARSIALRRHLDAMSGFYEERSVAQRRKQWRLLEPPVPGLSFFFYGLILNDCEHFVIDFMAKRKSQLNDVVLQIGARLPQNYILRNSRLMGKWGPEENSSSLPFQLKRGENFWMQVLLTDHSFYISVNGYHFALYEYRMPYQWLTGVDVRGDVSDMIINIFYVSEYPIRISHSVASFLPYVKDFSESVAYDQTHTMPRDWLRIEVPCSFLDNMAQYQAQLSLPFYGRMQKKLTDGRELRIEGRVRLMPQGFTVALQNGQHVWPQPTVSFLFNPSFLRSKRAKVGKAVITRSAYINGMWVSREVSRLHTHLGPGKPFVLIIACRRQCYELFINSNSVLTFKHQMNPADVDMVNIRGDLKLWSVLVDSGRLPVRPSGEFKEQS</sequence>
<dbReference type="InterPro" id="IPR001079">
    <property type="entry name" value="Galectin_CRD"/>
</dbReference>
<gene>
    <name evidence="4" type="primary">Dgri\GH11723</name>
    <name evidence="4" type="ORF">Dgri_GH11723</name>
</gene>
<dbReference type="FunCoup" id="B4JD56">
    <property type="interactions" value="4"/>
</dbReference>
<dbReference type="SUPFAM" id="SSF49899">
    <property type="entry name" value="Concanavalin A-like lectins/glucanases"/>
    <property type="match status" value="2"/>
</dbReference>
<protein>
    <recommendedName>
        <fullName evidence="2">Galectin</fullName>
    </recommendedName>
</protein>
<dbReference type="SMR" id="B4JD56"/>
<dbReference type="InterPro" id="IPR044156">
    <property type="entry name" value="Galectin-like"/>
</dbReference>
<evidence type="ECO:0000256" key="1">
    <source>
        <dbReference type="ARBA" id="ARBA00022734"/>
    </source>
</evidence>
<dbReference type="GO" id="GO:0016936">
    <property type="term" value="F:galactoside binding"/>
    <property type="evidence" value="ECO:0007669"/>
    <property type="project" value="TreeGrafter"/>
</dbReference>
<feature type="domain" description="Galectin" evidence="3">
    <location>
        <begin position="229"/>
        <end position="370"/>
    </location>
</feature>
<dbReference type="FunFam" id="2.60.120.200:FF:000180">
    <property type="entry name" value="Galectin"/>
    <property type="match status" value="1"/>
</dbReference>
<dbReference type="InParanoid" id="B4JD56"/>